<keyword evidence="4" id="KW-0813">Transport</keyword>
<dbReference type="PANTHER" id="PTHR43134">
    <property type="entry name" value="SIGNAL RECOGNITION PARTICLE RECEPTOR SUBUNIT ALPHA"/>
    <property type="match status" value="1"/>
</dbReference>
<dbReference type="GO" id="GO:0005886">
    <property type="term" value="C:plasma membrane"/>
    <property type="evidence" value="ECO:0007669"/>
    <property type="project" value="UniProtKB-SubCell"/>
</dbReference>
<dbReference type="EMBL" id="DSAC01000005">
    <property type="protein sequence ID" value="HHO73090.1"/>
    <property type="molecule type" value="Genomic_DNA"/>
</dbReference>
<comment type="similarity">
    <text evidence="2">Belongs to the GTP-binding SRP family.</text>
</comment>
<evidence type="ECO:0000256" key="7">
    <source>
        <dbReference type="ARBA" id="ARBA00022795"/>
    </source>
</evidence>
<evidence type="ECO:0000256" key="8">
    <source>
        <dbReference type="ARBA" id="ARBA00022927"/>
    </source>
</evidence>
<dbReference type="SUPFAM" id="SSF52540">
    <property type="entry name" value="P-loop containing nucleoside triphosphate hydrolases"/>
    <property type="match status" value="1"/>
</dbReference>
<evidence type="ECO:0000313" key="17">
    <source>
        <dbReference type="EMBL" id="HHO73090.1"/>
    </source>
</evidence>
<feature type="domain" description="AAA+ ATPase" evidence="15">
    <location>
        <begin position="176"/>
        <end position="330"/>
    </location>
</feature>
<dbReference type="FunFam" id="3.40.50.300:FF:000695">
    <property type="entry name" value="Flagellar biosynthesis regulator FlhF"/>
    <property type="match status" value="1"/>
</dbReference>
<dbReference type="SMART" id="SM00382">
    <property type="entry name" value="AAA"/>
    <property type="match status" value="1"/>
</dbReference>
<dbReference type="GO" id="GO:0015031">
    <property type="term" value="P:protein transport"/>
    <property type="evidence" value="ECO:0007669"/>
    <property type="project" value="UniProtKB-KW"/>
</dbReference>
<evidence type="ECO:0000259" key="15">
    <source>
        <dbReference type="SMART" id="SM00382"/>
    </source>
</evidence>
<evidence type="ECO:0000259" key="16">
    <source>
        <dbReference type="SMART" id="SM00962"/>
    </source>
</evidence>
<reference evidence="17" key="1">
    <citation type="journal article" date="2020" name="mSystems">
        <title>Genome- and Community-Level Interaction Insights into Carbon Utilization and Element Cycling Functions of Hydrothermarchaeota in Hydrothermal Sediment.</title>
        <authorList>
            <person name="Zhou Z."/>
            <person name="Liu Y."/>
            <person name="Xu W."/>
            <person name="Pan J."/>
            <person name="Luo Z.H."/>
            <person name="Li M."/>
        </authorList>
    </citation>
    <scope>NUCLEOTIDE SEQUENCE [LARGE SCALE GENOMIC DNA]</scope>
    <source>
        <strain evidence="17">SpSt-114</strain>
    </source>
</reference>
<feature type="domain" description="SRP54-type proteins GTP-binding" evidence="16">
    <location>
        <begin position="177"/>
        <end position="367"/>
    </location>
</feature>
<evidence type="ECO:0000256" key="3">
    <source>
        <dbReference type="ARBA" id="ARBA00014919"/>
    </source>
</evidence>
<comment type="caution">
    <text evidence="17">The sequence shown here is derived from an EMBL/GenBank/DDBJ whole genome shotgun (WGS) entry which is preliminary data.</text>
</comment>
<keyword evidence="17" id="KW-0969">Cilium</keyword>
<proteinExistence type="inferred from homology"/>
<sequence>MKIKKLVVDSLQEAVEEVRNLYGPDATILSTRIIKKRLIPFLPFISRSQLEVTIGIPDTEDFSNHLKSQESVYEEINKLKESLREVVELVKKQKVEPPEETKPIESEYSLRALNLMNKLINRGVARDVAKAIIDAGCGYDYELKRLDLKGETHESLKIGLESTLNLVSDFESYLQDFKIIALVGPTGVGKTTTVAKLAYYIKELGKKVGVITIDSYRVGAVQQLKTFISIMELPFRTADTPQRLRECIGELSSMDVVLVDTGGRSHYDDVKVKELVPFFNQLPTLEIYFTVSANMDERVMTEALERFSVLPIKGLIFTKMDETLYHGYVLNLAYRTKLPILCWTTGQRVPKDLVMANYEYLTKLFLKVEE</sequence>
<evidence type="ECO:0000256" key="9">
    <source>
        <dbReference type="ARBA" id="ARBA00023134"/>
    </source>
</evidence>
<dbReference type="Gene3D" id="3.40.50.300">
    <property type="entry name" value="P-loop containing nucleotide triphosphate hydrolases"/>
    <property type="match status" value="1"/>
</dbReference>
<evidence type="ECO:0000256" key="10">
    <source>
        <dbReference type="ARBA" id="ARBA00023136"/>
    </source>
</evidence>
<dbReference type="GO" id="GO:0005047">
    <property type="term" value="F:signal recognition particle binding"/>
    <property type="evidence" value="ECO:0007669"/>
    <property type="project" value="TreeGrafter"/>
</dbReference>
<evidence type="ECO:0000256" key="11">
    <source>
        <dbReference type="ARBA" id="ARBA00023225"/>
    </source>
</evidence>
<keyword evidence="10" id="KW-0472">Membrane</keyword>
<dbReference type="Pfam" id="PF00448">
    <property type="entry name" value="SRP54"/>
    <property type="match status" value="1"/>
</dbReference>
<dbReference type="AlphaFoldDB" id="A0A7C5WXV7"/>
<dbReference type="InterPro" id="IPR047040">
    <property type="entry name" value="FlhF__GTPase_dom"/>
</dbReference>
<evidence type="ECO:0000256" key="6">
    <source>
        <dbReference type="ARBA" id="ARBA00022741"/>
    </source>
</evidence>
<dbReference type="GO" id="GO:0003924">
    <property type="term" value="F:GTPase activity"/>
    <property type="evidence" value="ECO:0007669"/>
    <property type="project" value="InterPro"/>
</dbReference>
<evidence type="ECO:0000256" key="2">
    <source>
        <dbReference type="ARBA" id="ARBA00008531"/>
    </source>
</evidence>
<keyword evidence="7" id="KW-1005">Bacterial flagellum biogenesis</keyword>
<keyword evidence="8" id="KW-0653">Protein transport</keyword>
<dbReference type="GO" id="GO:0044781">
    <property type="term" value="P:bacterial-type flagellum organization"/>
    <property type="evidence" value="ECO:0007669"/>
    <property type="project" value="UniProtKB-KW"/>
</dbReference>
<gene>
    <name evidence="17" type="ORF">ENN04_00390</name>
</gene>
<keyword evidence="11" id="KW-1006">Bacterial flagellum protein export</keyword>
<keyword evidence="6" id="KW-0547">Nucleotide-binding</keyword>
<dbReference type="InterPro" id="IPR027417">
    <property type="entry name" value="P-loop_NTPase"/>
</dbReference>
<keyword evidence="14" id="KW-0175">Coiled coil</keyword>
<evidence type="ECO:0000256" key="12">
    <source>
        <dbReference type="ARBA" id="ARBA00025337"/>
    </source>
</evidence>
<dbReference type="CDD" id="cd17873">
    <property type="entry name" value="FlhF"/>
    <property type="match status" value="1"/>
</dbReference>
<organism evidence="17">
    <name type="scientific">Thermocrinis ruber</name>
    <dbReference type="NCBI Taxonomy" id="75906"/>
    <lineage>
        <taxon>Bacteria</taxon>
        <taxon>Pseudomonadati</taxon>
        <taxon>Aquificota</taxon>
        <taxon>Aquificia</taxon>
        <taxon>Aquificales</taxon>
        <taxon>Aquificaceae</taxon>
        <taxon>Thermocrinis</taxon>
    </lineage>
</organism>
<evidence type="ECO:0000256" key="1">
    <source>
        <dbReference type="ARBA" id="ARBA00004413"/>
    </source>
</evidence>
<dbReference type="Gene3D" id="1.20.120.1380">
    <property type="entry name" value="Flagellar FlhF biosynthesis protein, N domain"/>
    <property type="match status" value="1"/>
</dbReference>
<evidence type="ECO:0000256" key="14">
    <source>
        <dbReference type="SAM" id="Coils"/>
    </source>
</evidence>
<dbReference type="GO" id="GO:0005525">
    <property type="term" value="F:GTP binding"/>
    <property type="evidence" value="ECO:0007669"/>
    <property type="project" value="UniProtKB-KW"/>
</dbReference>
<evidence type="ECO:0000256" key="13">
    <source>
        <dbReference type="ARBA" id="ARBA00030866"/>
    </source>
</evidence>
<dbReference type="SMART" id="SM00962">
    <property type="entry name" value="SRP54"/>
    <property type="match status" value="1"/>
</dbReference>
<dbReference type="PANTHER" id="PTHR43134:SF3">
    <property type="entry name" value="FLAGELLAR BIOSYNTHESIS PROTEIN FLHF"/>
    <property type="match status" value="1"/>
</dbReference>
<comment type="function">
    <text evidence="12">Necessary for flagellar biosynthesis. May be involved in translocation of the flagellum.</text>
</comment>
<evidence type="ECO:0000256" key="5">
    <source>
        <dbReference type="ARBA" id="ARBA00022475"/>
    </source>
</evidence>
<comment type="subcellular location">
    <subcellularLocation>
        <location evidence="1">Cell membrane</location>
        <topology evidence="1">Peripheral membrane protein</topology>
        <orientation evidence="1">Cytoplasmic side</orientation>
    </subcellularLocation>
</comment>
<dbReference type="GO" id="GO:0006614">
    <property type="term" value="P:SRP-dependent cotranslational protein targeting to membrane"/>
    <property type="evidence" value="ECO:0007669"/>
    <property type="project" value="InterPro"/>
</dbReference>
<protein>
    <recommendedName>
        <fullName evidence="3">Flagellar biosynthesis protein FlhF</fullName>
    </recommendedName>
    <alternativeName>
        <fullName evidence="13">Flagella-associated GTP-binding protein</fullName>
    </alternativeName>
</protein>
<dbReference type="InterPro" id="IPR000897">
    <property type="entry name" value="SRP54_GTPase_dom"/>
</dbReference>
<name>A0A7C5WXV7_9AQUI</name>
<evidence type="ECO:0000256" key="4">
    <source>
        <dbReference type="ARBA" id="ARBA00022448"/>
    </source>
</evidence>
<dbReference type="InterPro" id="IPR003593">
    <property type="entry name" value="AAA+_ATPase"/>
</dbReference>
<keyword evidence="17" id="KW-0966">Cell projection</keyword>
<keyword evidence="5" id="KW-1003">Cell membrane</keyword>
<keyword evidence="9" id="KW-0342">GTP-binding</keyword>
<keyword evidence="17" id="KW-0282">Flagellum</keyword>
<feature type="coiled-coil region" evidence="14">
    <location>
        <begin position="66"/>
        <end position="96"/>
    </location>
</feature>
<accession>A0A7C5WXV7</accession>